<evidence type="ECO:0000313" key="2">
    <source>
        <dbReference type="EMBL" id="GAA4263132.1"/>
    </source>
</evidence>
<evidence type="ECO:0000259" key="1">
    <source>
        <dbReference type="PROSITE" id="PS51819"/>
    </source>
</evidence>
<gene>
    <name evidence="2" type="ORF">GCM10022255_104910</name>
</gene>
<dbReference type="PANTHER" id="PTHR33993">
    <property type="entry name" value="GLYOXALASE-RELATED"/>
    <property type="match status" value="1"/>
</dbReference>
<dbReference type="Gene3D" id="3.10.180.10">
    <property type="entry name" value="2,3-Dihydroxybiphenyl 1,2-Dioxygenase, domain 1"/>
    <property type="match status" value="2"/>
</dbReference>
<feature type="domain" description="VOC" evidence="1">
    <location>
        <begin position="11"/>
        <end position="126"/>
    </location>
</feature>
<dbReference type="InterPro" id="IPR029068">
    <property type="entry name" value="Glyas_Bleomycin-R_OHBP_Dase"/>
</dbReference>
<proteinExistence type="predicted"/>
<dbReference type="PANTHER" id="PTHR33993:SF10">
    <property type="entry name" value="CONSERVED PROTEIN"/>
    <property type="match status" value="1"/>
</dbReference>
<dbReference type="Pfam" id="PF00903">
    <property type="entry name" value="Glyoxalase"/>
    <property type="match status" value="2"/>
</dbReference>
<feature type="domain" description="VOC" evidence="1">
    <location>
        <begin position="140"/>
        <end position="262"/>
    </location>
</feature>
<dbReference type="CDD" id="cd07247">
    <property type="entry name" value="SgaA_N_like"/>
    <property type="match status" value="2"/>
</dbReference>
<dbReference type="InterPro" id="IPR004360">
    <property type="entry name" value="Glyas_Fos-R_dOase_dom"/>
</dbReference>
<keyword evidence="3" id="KW-1185">Reference proteome</keyword>
<accession>A0ABP8DT23</accession>
<dbReference type="PROSITE" id="PS51819">
    <property type="entry name" value="VOC"/>
    <property type="match status" value="2"/>
</dbReference>
<sequence>MVERTGYIDGEPCWADVVAADLPAARHFYEALFGWTYVDTGAEFGHYVMCLKDGRIVAGMSPPMPGSEQLPAAWSLYLMSHDLPGTAHRIEEHGGKLLVAPMDIPDNGRMLFAMDPSGATFGAWEPGRHTGSQLFDENGAMCWAEVNTREPTVTDFFYHGLFGYRQTRIAGTVSDSGDQPFDYSAWSLGDADPVAGRLTMTSAWDGVPAHWTVYFATDDTDAAAQRVVAAGGRVQHGPFDSPHGRLAVIEDPNGGVFTIISR</sequence>
<name>A0ABP8DT23_9ACTN</name>
<dbReference type="SUPFAM" id="SSF54593">
    <property type="entry name" value="Glyoxalase/Bleomycin resistance protein/Dihydroxybiphenyl dioxygenase"/>
    <property type="match status" value="2"/>
</dbReference>
<dbReference type="InterPro" id="IPR052164">
    <property type="entry name" value="Anthracycline_SecMetBiosynth"/>
</dbReference>
<dbReference type="InterPro" id="IPR037523">
    <property type="entry name" value="VOC_core"/>
</dbReference>
<organism evidence="2 3">
    <name type="scientific">Dactylosporangium darangshiense</name>
    <dbReference type="NCBI Taxonomy" id="579108"/>
    <lineage>
        <taxon>Bacteria</taxon>
        <taxon>Bacillati</taxon>
        <taxon>Actinomycetota</taxon>
        <taxon>Actinomycetes</taxon>
        <taxon>Micromonosporales</taxon>
        <taxon>Micromonosporaceae</taxon>
        <taxon>Dactylosporangium</taxon>
    </lineage>
</organism>
<dbReference type="EMBL" id="BAABAT010000062">
    <property type="protein sequence ID" value="GAA4263132.1"/>
    <property type="molecule type" value="Genomic_DNA"/>
</dbReference>
<dbReference type="RefSeq" id="WP_380138159.1">
    <property type="nucleotide sequence ID" value="NZ_JBHTFY010000001.1"/>
</dbReference>
<evidence type="ECO:0000313" key="3">
    <source>
        <dbReference type="Proteomes" id="UP001500620"/>
    </source>
</evidence>
<comment type="caution">
    <text evidence="2">The sequence shown here is derived from an EMBL/GenBank/DDBJ whole genome shotgun (WGS) entry which is preliminary data.</text>
</comment>
<dbReference type="Proteomes" id="UP001500620">
    <property type="component" value="Unassembled WGS sequence"/>
</dbReference>
<protein>
    <submittedName>
        <fullName evidence="2">VOC family protein</fullName>
    </submittedName>
</protein>
<reference evidence="3" key="1">
    <citation type="journal article" date="2019" name="Int. J. Syst. Evol. Microbiol.">
        <title>The Global Catalogue of Microorganisms (GCM) 10K type strain sequencing project: providing services to taxonomists for standard genome sequencing and annotation.</title>
        <authorList>
            <consortium name="The Broad Institute Genomics Platform"/>
            <consortium name="The Broad Institute Genome Sequencing Center for Infectious Disease"/>
            <person name="Wu L."/>
            <person name="Ma J."/>
        </authorList>
    </citation>
    <scope>NUCLEOTIDE SEQUENCE [LARGE SCALE GENOMIC DNA]</scope>
    <source>
        <strain evidence="3">JCM 17441</strain>
    </source>
</reference>